<evidence type="ECO:0000313" key="4">
    <source>
        <dbReference type="EMBL" id="TCJ15753.1"/>
    </source>
</evidence>
<dbReference type="Proteomes" id="UP000295334">
    <property type="component" value="Unassembled WGS sequence"/>
</dbReference>
<dbReference type="OrthoDB" id="662105at2"/>
<dbReference type="GO" id="GO:0003677">
    <property type="term" value="F:DNA binding"/>
    <property type="evidence" value="ECO:0007669"/>
    <property type="project" value="InterPro"/>
</dbReference>
<comment type="caution">
    <text evidence="4">The sequence shown here is derived from an EMBL/GenBank/DDBJ whole genome shotgun (WGS) entry which is preliminary data.</text>
</comment>
<gene>
    <name evidence="4" type="ORF">EPD60_07790</name>
</gene>
<dbReference type="NCBIfam" id="NF033542">
    <property type="entry name" value="transpos_IS110"/>
    <property type="match status" value="1"/>
</dbReference>
<dbReference type="AlphaFoldDB" id="A0A4R1BF61"/>
<protein>
    <submittedName>
        <fullName evidence="4">IS110 family transposase</fullName>
    </submittedName>
</protein>
<feature type="non-terminal residue" evidence="4">
    <location>
        <position position="1"/>
    </location>
</feature>
<accession>A0A4R1BF61</accession>
<keyword evidence="5" id="KW-1185">Reference proteome</keyword>
<dbReference type="GO" id="GO:0006313">
    <property type="term" value="P:DNA transposition"/>
    <property type="evidence" value="ECO:0007669"/>
    <property type="project" value="InterPro"/>
</dbReference>
<dbReference type="EMBL" id="SJZI01000020">
    <property type="protein sequence ID" value="TCJ15753.1"/>
    <property type="molecule type" value="Genomic_DNA"/>
</dbReference>
<evidence type="ECO:0000313" key="5">
    <source>
        <dbReference type="Proteomes" id="UP000295334"/>
    </source>
</evidence>
<feature type="coiled-coil region" evidence="1">
    <location>
        <begin position="127"/>
        <end position="154"/>
    </location>
</feature>
<dbReference type="PANTHER" id="PTHR33055">
    <property type="entry name" value="TRANSPOSASE FOR INSERTION SEQUENCE ELEMENT IS1111A"/>
    <property type="match status" value="1"/>
</dbReference>
<dbReference type="InterPro" id="IPR047650">
    <property type="entry name" value="Transpos_IS110"/>
</dbReference>
<dbReference type="PANTHER" id="PTHR33055:SF3">
    <property type="entry name" value="PUTATIVE TRANSPOSASE FOR IS117-RELATED"/>
    <property type="match status" value="1"/>
</dbReference>
<dbReference type="RefSeq" id="WP_131448552.1">
    <property type="nucleotide sequence ID" value="NZ_SJZI01000020.1"/>
</dbReference>
<evidence type="ECO:0000256" key="1">
    <source>
        <dbReference type="SAM" id="Coils"/>
    </source>
</evidence>
<feature type="domain" description="Transposase IS116/IS110/IS902 C-terminal" evidence="3">
    <location>
        <begin position="161"/>
        <end position="246"/>
    </location>
</feature>
<dbReference type="InterPro" id="IPR003346">
    <property type="entry name" value="Transposase_20"/>
</dbReference>
<dbReference type="GO" id="GO:0004803">
    <property type="term" value="F:transposase activity"/>
    <property type="evidence" value="ECO:0007669"/>
    <property type="project" value="InterPro"/>
</dbReference>
<sequence length="290" mass="32408">NTASGHRELLEKCGERVYVLETSGPYYLALAFTLKEAGGDVRVENPMVVKRFIQMNLERNKSDKKDARWLFRYGVEREASVWRVPSQAQLKCSQIGALINMYVRQKTMLQNQLHALTYMPFADKEVTKSLKASIARIERELKKLEAQMDAELKQWSGNQMKNLRSVPGLGKRAVATLIVATDGFTKVSNYRQLIALAGLAPREHTSGTSIKGKRGICKMGNGYLRSVLFMCALTAKKYNAACKDLYDRLVAKGKLPYVALIAVCNKLLKQAFAIATKGTVYQADFKSALA</sequence>
<evidence type="ECO:0000259" key="2">
    <source>
        <dbReference type="Pfam" id="PF01548"/>
    </source>
</evidence>
<feature type="domain" description="Transposase IS110-like N-terminal" evidence="2">
    <location>
        <begin position="2"/>
        <end position="116"/>
    </location>
</feature>
<evidence type="ECO:0000259" key="3">
    <source>
        <dbReference type="Pfam" id="PF02371"/>
    </source>
</evidence>
<keyword evidence="1" id="KW-0175">Coiled coil</keyword>
<dbReference type="Pfam" id="PF01548">
    <property type="entry name" value="DEDD_Tnp_IS110"/>
    <property type="match status" value="1"/>
</dbReference>
<name>A0A4R1BF61_9BACT</name>
<proteinExistence type="predicted"/>
<dbReference type="Pfam" id="PF02371">
    <property type="entry name" value="Transposase_20"/>
    <property type="match status" value="1"/>
</dbReference>
<organism evidence="4 5">
    <name type="scientific">Flaviaesturariibacter flavus</name>
    <dbReference type="NCBI Taxonomy" id="2502780"/>
    <lineage>
        <taxon>Bacteria</taxon>
        <taxon>Pseudomonadati</taxon>
        <taxon>Bacteroidota</taxon>
        <taxon>Chitinophagia</taxon>
        <taxon>Chitinophagales</taxon>
        <taxon>Chitinophagaceae</taxon>
        <taxon>Flaviaestuariibacter</taxon>
    </lineage>
</organism>
<dbReference type="InterPro" id="IPR002525">
    <property type="entry name" value="Transp_IS110-like_N"/>
</dbReference>
<reference evidence="4 5" key="1">
    <citation type="submission" date="2019-03" db="EMBL/GenBank/DDBJ databases">
        <authorList>
            <person name="Kim M.K.M."/>
        </authorList>
    </citation>
    <scope>NUCLEOTIDE SEQUENCE [LARGE SCALE GENOMIC DNA]</scope>
    <source>
        <strain evidence="4 5">17J68-12</strain>
    </source>
</reference>